<dbReference type="PANTHER" id="PTHR46796:SF2">
    <property type="entry name" value="TRANSCRIPTIONAL REGULATORY PROTEIN"/>
    <property type="match status" value="1"/>
</dbReference>
<evidence type="ECO:0000259" key="4">
    <source>
        <dbReference type="PROSITE" id="PS01124"/>
    </source>
</evidence>
<evidence type="ECO:0000313" key="7">
    <source>
        <dbReference type="Proteomes" id="UP000306740"/>
    </source>
</evidence>
<dbReference type="Pfam" id="PF02311">
    <property type="entry name" value="AraC_binding"/>
    <property type="match status" value="1"/>
</dbReference>
<dbReference type="PANTHER" id="PTHR46796">
    <property type="entry name" value="HTH-TYPE TRANSCRIPTIONAL ACTIVATOR RHAS-RELATED"/>
    <property type="match status" value="1"/>
</dbReference>
<dbReference type="Pfam" id="PF12833">
    <property type="entry name" value="HTH_18"/>
    <property type="match status" value="1"/>
</dbReference>
<dbReference type="OrthoDB" id="3172070at2"/>
<organism evidence="6 7">
    <name type="scientific">Mumia zhuanghuii</name>
    <dbReference type="NCBI Taxonomy" id="2585211"/>
    <lineage>
        <taxon>Bacteria</taxon>
        <taxon>Bacillati</taxon>
        <taxon>Actinomycetota</taxon>
        <taxon>Actinomycetes</taxon>
        <taxon>Propionibacteriales</taxon>
        <taxon>Nocardioidaceae</taxon>
        <taxon>Mumia</taxon>
    </lineage>
</organism>
<dbReference type="Gene3D" id="1.10.10.60">
    <property type="entry name" value="Homeodomain-like"/>
    <property type="match status" value="1"/>
</dbReference>
<accession>A0A5C4N146</accession>
<dbReference type="AlphaFoldDB" id="A0A5C4N146"/>
<dbReference type="GO" id="GO:0043565">
    <property type="term" value="F:sequence-specific DNA binding"/>
    <property type="evidence" value="ECO:0007669"/>
    <property type="project" value="InterPro"/>
</dbReference>
<dbReference type="InterPro" id="IPR050204">
    <property type="entry name" value="AraC_XylS_family_regulators"/>
</dbReference>
<dbReference type="EMBL" id="VDFR01000090">
    <property type="protein sequence ID" value="TNC42921.1"/>
    <property type="molecule type" value="Genomic_DNA"/>
</dbReference>
<dbReference type="GO" id="GO:0003700">
    <property type="term" value="F:DNA-binding transcription factor activity"/>
    <property type="evidence" value="ECO:0007669"/>
    <property type="project" value="InterPro"/>
</dbReference>
<evidence type="ECO:0000313" key="5">
    <source>
        <dbReference type="EMBL" id="TNC42921.1"/>
    </source>
</evidence>
<feature type="domain" description="HTH araC/xylS-type" evidence="4">
    <location>
        <begin position="162"/>
        <end position="259"/>
    </location>
</feature>
<evidence type="ECO:0000256" key="1">
    <source>
        <dbReference type="ARBA" id="ARBA00023015"/>
    </source>
</evidence>
<comment type="caution">
    <text evidence="6">The sequence shown here is derived from an EMBL/GenBank/DDBJ whole genome shotgun (WGS) entry which is preliminary data.</text>
</comment>
<sequence length="260" mass="28549">MADRVRAWQPDVPHLREVLHAEFTEHAYPSHTHSDWTLLLIDAGAVSYALDRRPHTAEPATLTVLPPHVAHDGRTAREGRPFRKRVLYLADSWLPVEAVGRTVDRPTVVRSDAAAAVRRVHAALGGGDLFEAESGLVGVHDLLREDLQGHPPSHAPDVPLARRLRELLDEAVVSGVTLGEAARVLGAHPSHLVRSFSRAYGLAPHRYLTSRRVDLARRMLLDGQRAADVAVAVGFHDQPHLTRHFRALLGTTPDAFARGA</sequence>
<dbReference type="SUPFAM" id="SSF46689">
    <property type="entry name" value="Homeodomain-like"/>
    <property type="match status" value="2"/>
</dbReference>
<evidence type="ECO:0000313" key="6">
    <source>
        <dbReference type="EMBL" id="TNC50667.1"/>
    </source>
</evidence>
<gene>
    <name evidence="6" type="ORF">FHE65_03305</name>
    <name evidence="5" type="ORF">FHE65_19995</name>
</gene>
<dbReference type="SMART" id="SM00342">
    <property type="entry name" value="HTH_ARAC"/>
    <property type="match status" value="1"/>
</dbReference>
<protein>
    <submittedName>
        <fullName evidence="6">AraC family transcriptional regulator</fullName>
    </submittedName>
</protein>
<dbReference type="EMBL" id="VDFR01000012">
    <property type="protein sequence ID" value="TNC50667.1"/>
    <property type="molecule type" value="Genomic_DNA"/>
</dbReference>
<dbReference type="InterPro" id="IPR037923">
    <property type="entry name" value="HTH-like"/>
</dbReference>
<dbReference type="RefSeq" id="WP_139087292.1">
    <property type="nucleotide sequence ID" value="NZ_VDFR01000012.1"/>
</dbReference>
<evidence type="ECO:0000256" key="2">
    <source>
        <dbReference type="ARBA" id="ARBA00023125"/>
    </source>
</evidence>
<reference evidence="6 7" key="1">
    <citation type="submission" date="2019-05" db="EMBL/GenBank/DDBJ databases">
        <title>Mumia sp. nov., isolated from the intestinal contents of plateau pika (Ochotona curzoniae) in the Qinghai-Tibet plateau of China.</title>
        <authorList>
            <person name="Tian Z."/>
        </authorList>
    </citation>
    <scope>NUCLEOTIDE SEQUENCE [LARGE SCALE GENOMIC DNA]</scope>
    <source>
        <strain evidence="7">527</strain>
        <strain evidence="6">Z527</strain>
    </source>
</reference>
<evidence type="ECO:0000256" key="3">
    <source>
        <dbReference type="ARBA" id="ARBA00023163"/>
    </source>
</evidence>
<dbReference type="PROSITE" id="PS01124">
    <property type="entry name" value="HTH_ARAC_FAMILY_2"/>
    <property type="match status" value="1"/>
</dbReference>
<dbReference type="InterPro" id="IPR018060">
    <property type="entry name" value="HTH_AraC"/>
</dbReference>
<proteinExistence type="predicted"/>
<dbReference type="SUPFAM" id="SSF51215">
    <property type="entry name" value="Regulatory protein AraC"/>
    <property type="match status" value="1"/>
</dbReference>
<keyword evidence="3" id="KW-0804">Transcription</keyword>
<dbReference type="InterPro" id="IPR009057">
    <property type="entry name" value="Homeodomain-like_sf"/>
</dbReference>
<keyword evidence="2" id="KW-0238">DNA-binding</keyword>
<name>A0A5C4N146_9ACTN</name>
<dbReference type="InterPro" id="IPR003313">
    <property type="entry name" value="AraC-bd"/>
</dbReference>
<keyword evidence="1" id="KW-0805">Transcription regulation</keyword>
<dbReference type="Proteomes" id="UP000306740">
    <property type="component" value="Unassembled WGS sequence"/>
</dbReference>